<reference evidence="2" key="1">
    <citation type="journal article" date="2014" name="Int. J. Syst. Evol. Microbiol.">
        <title>Complete genome sequence of Corynebacterium casei LMG S-19264T (=DSM 44701T), isolated from a smear-ripened cheese.</title>
        <authorList>
            <consortium name="US DOE Joint Genome Institute (JGI-PGF)"/>
            <person name="Walter F."/>
            <person name="Albersmeier A."/>
            <person name="Kalinowski J."/>
            <person name="Ruckert C."/>
        </authorList>
    </citation>
    <scope>NUCLEOTIDE SEQUENCE</scope>
    <source>
        <strain evidence="2">JCM 11219</strain>
    </source>
</reference>
<proteinExistence type="predicted"/>
<evidence type="ECO:0000313" key="3">
    <source>
        <dbReference type="Proteomes" id="UP000657075"/>
    </source>
</evidence>
<protein>
    <submittedName>
        <fullName evidence="2">Uncharacterized protein</fullName>
    </submittedName>
</protein>
<dbReference type="Proteomes" id="UP000657075">
    <property type="component" value="Unassembled WGS sequence"/>
</dbReference>
<accession>A0A830E9D6</accession>
<evidence type="ECO:0000313" key="1">
    <source>
        <dbReference type="EMBL" id="BDR93431.1"/>
    </source>
</evidence>
<dbReference type="EMBL" id="BMNM01000004">
    <property type="protein sequence ID" value="GGI77052.1"/>
    <property type="molecule type" value="Genomic_DNA"/>
</dbReference>
<reference evidence="1" key="4">
    <citation type="journal article" date="2023" name="Microbiol. Resour. Announc.">
        <title>Complete Genome Sequence of Vulcanisaeta souniana Strain IC-059, a Hyperthermophilic Archaeon Isolated from Hot Spring Water in Japan.</title>
        <authorList>
            <person name="Kato S."/>
            <person name="Itoh T."/>
            <person name="Wu L."/>
            <person name="Ma J."/>
            <person name="Ohkuma M."/>
        </authorList>
    </citation>
    <scope>NUCLEOTIDE SEQUENCE</scope>
    <source>
        <strain evidence="1">JCM 11219</strain>
    </source>
</reference>
<dbReference type="AlphaFoldDB" id="A0A830E9D6"/>
<evidence type="ECO:0000313" key="4">
    <source>
        <dbReference type="Proteomes" id="UP001060771"/>
    </source>
</evidence>
<sequence length="150" mass="15969">MTRKTLALVLPTLILLVALMAGTTMAMQVTKIKPDTPGVTIIKEVTTLKLKILPPTHRIDPTLPPNTGVLIGPYTLSSGQELAAYVTWSPSYATLFVGVINANTWSGYGGYVNGGSALLTFSPGSGSWYILVYNVSPYTVSATIYVFLVG</sequence>
<dbReference type="GeneID" id="76208061"/>
<gene>
    <name evidence="2" type="ORF">GCM10007112_12340</name>
    <name evidence="1" type="ORF">Vsou_25240</name>
</gene>
<dbReference type="EMBL" id="AP026830">
    <property type="protein sequence ID" value="BDR93431.1"/>
    <property type="molecule type" value="Genomic_DNA"/>
</dbReference>
<reference evidence="4" key="3">
    <citation type="submission" date="2022-09" db="EMBL/GenBank/DDBJ databases">
        <title>Complete genome sequence of Vulcanisaeta souniana.</title>
        <authorList>
            <person name="Kato S."/>
            <person name="Itoh T."/>
            <person name="Ohkuma M."/>
        </authorList>
    </citation>
    <scope>NUCLEOTIDE SEQUENCE [LARGE SCALE GENOMIC DNA]</scope>
    <source>
        <strain evidence="4">JCM 11219</strain>
    </source>
</reference>
<dbReference type="Proteomes" id="UP001060771">
    <property type="component" value="Chromosome"/>
</dbReference>
<evidence type="ECO:0000313" key="2">
    <source>
        <dbReference type="EMBL" id="GGI77052.1"/>
    </source>
</evidence>
<keyword evidence="4" id="KW-1185">Reference proteome</keyword>
<name>A0A830E9D6_9CREN</name>
<dbReference type="RefSeq" id="WP_229709796.1">
    <property type="nucleotide sequence ID" value="NZ_AP026830.1"/>
</dbReference>
<organism evidence="2 3">
    <name type="scientific">Vulcanisaeta souniana JCM 11219</name>
    <dbReference type="NCBI Taxonomy" id="1293586"/>
    <lineage>
        <taxon>Archaea</taxon>
        <taxon>Thermoproteota</taxon>
        <taxon>Thermoprotei</taxon>
        <taxon>Thermoproteales</taxon>
        <taxon>Thermoproteaceae</taxon>
        <taxon>Vulcanisaeta</taxon>
    </lineage>
</organism>
<reference evidence="2" key="2">
    <citation type="submission" date="2020-09" db="EMBL/GenBank/DDBJ databases">
        <authorList>
            <person name="Sun Q."/>
            <person name="Ohkuma M."/>
        </authorList>
    </citation>
    <scope>NUCLEOTIDE SEQUENCE</scope>
    <source>
        <strain evidence="2">JCM 11219</strain>
    </source>
</reference>